<dbReference type="Proteomes" id="UP000682892">
    <property type="component" value="Unassembled WGS sequence"/>
</dbReference>
<sequence length="93" mass="11214">LVIIKYKLETIEKLNRAIADYYGYCDCDCRRRITIAGQKRLRNKTRIWLLRITGRSERTESRYWTLNQHRFTCKVHPFLFDLLLTATEDQDST</sequence>
<gene>
    <name evidence="1" type="ORF">AaeL_AAEL001669</name>
</gene>
<proteinExistence type="predicted"/>
<protein>
    <submittedName>
        <fullName evidence="1">AAEL001669-PA</fullName>
    </submittedName>
</protein>
<dbReference type="AlphaFoldDB" id="Q17KK9"/>
<dbReference type="PaxDb" id="7159-AAEL001669-PA"/>
<dbReference type="HOGENOM" id="CLU_2405548_0_0_1"/>
<dbReference type="EMBL" id="CH477223">
    <property type="protein sequence ID" value="EAT47217.1"/>
    <property type="molecule type" value="Genomic_DNA"/>
</dbReference>
<reference evidence="1" key="3">
    <citation type="submission" date="2012-09" db="EMBL/GenBank/DDBJ databases">
        <authorList>
            <consortium name="VectorBase"/>
        </authorList>
    </citation>
    <scope>NUCLEOTIDE SEQUENCE</scope>
    <source>
        <strain evidence="1">Liverpool</strain>
    </source>
</reference>
<evidence type="ECO:0000313" key="1">
    <source>
        <dbReference type="EMBL" id="EAT47217.1"/>
    </source>
</evidence>
<reference evidence="1" key="2">
    <citation type="journal article" date="2007" name="Science">
        <title>Genome sequence of Aedes aegypti, a major arbovirus vector.</title>
        <authorList>
            <person name="Nene V."/>
            <person name="Wortman J.R."/>
            <person name="Lawson D."/>
            <person name="Haas B."/>
            <person name="Kodira C."/>
            <person name="Tu Z.J."/>
            <person name="Loftus B."/>
            <person name="Xi Z."/>
            <person name="Megy K."/>
            <person name="Grabherr M."/>
            <person name="Ren Q."/>
            <person name="Zdobnov E.M."/>
            <person name="Lobo N.F."/>
            <person name="Campbell K.S."/>
            <person name="Brown S.E."/>
            <person name="Bonaldo M.F."/>
            <person name="Zhu J."/>
            <person name="Sinkins S.P."/>
            <person name="Hogenkamp D.G."/>
            <person name="Amedeo P."/>
            <person name="Arensburger P."/>
            <person name="Atkinson P.W."/>
            <person name="Bidwell S."/>
            <person name="Biedler J."/>
            <person name="Birney E."/>
            <person name="Bruggner R.V."/>
            <person name="Costas J."/>
            <person name="Coy M.R."/>
            <person name="Crabtree J."/>
            <person name="Crawford M."/>
            <person name="Debruyn B."/>
            <person name="Decaprio D."/>
            <person name="Eiglmeier K."/>
            <person name="Eisenstadt E."/>
            <person name="El-Dorry H."/>
            <person name="Gelbart W.M."/>
            <person name="Gomes S.L."/>
            <person name="Hammond M."/>
            <person name="Hannick L.I."/>
            <person name="Hogan J.R."/>
            <person name="Holmes M.H."/>
            <person name="Jaffe D."/>
            <person name="Johnston J.S."/>
            <person name="Kennedy R.C."/>
            <person name="Koo H."/>
            <person name="Kravitz S."/>
            <person name="Kriventseva E.V."/>
            <person name="Kulp D."/>
            <person name="Labutti K."/>
            <person name="Lee E."/>
            <person name="Li S."/>
            <person name="Lovin D.D."/>
            <person name="Mao C."/>
            <person name="Mauceli E."/>
            <person name="Menck C.F."/>
            <person name="Miller J.R."/>
            <person name="Montgomery P."/>
            <person name="Mori A."/>
            <person name="Nascimento A.L."/>
            <person name="Naveira H.F."/>
            <person name="Nusbaum C."/>
            <person name="O'leary S."/>
            <person name="Orvis J."/>
            <person name="Pertea M."/>
            <person name="Quesneville H."/>
            <person name="Reidenbach K.R."/>
            <person name="Rogers Y.H."/>
            <person name="Roth C.W."/>
            <person name="Schneider J.R."/>
            <person name="Schatz M."/>
            <person name="Shumway M."/>
            <person name="Stanke M."/>
            <person name="Stinson E.O."/>
            <person name="Tubio J.M."/>
            <person name="Vanzee J.P."/>
            <person name="Verjovski-Almeida S."/>
            <person name="Werner D."/>
            <person name="White O."/>
            <person name="Wyder S."/>
            <person name="Zeng Q."/>
            <person name="Zhao Q."/>
            <person name="Zhao Y."/>
            <person name="Hill C.A."/>
            <person name="Raikhel A.S."/>
            <person name="Soares M.B."/>
            <person name="Knudson D.L."/>
            <person name="Lee N.H."/>
            <person name="Galagan J."/>
            <person name="Salzberg S.L."/>
            <person name="Paulsen I.T."/>
            <person name="Dimopoulos G."/>
            <person name="Collins F.H."/>
            <person name="Birren B."/>
            <person name="Fraser-Liggett C.M."/>
            <person name="Severson D.W."/>
        </authorList>
    </citation>
    <scope>NUCLEOTIDE SEQUENCE [LARGE SCALE GENOMIC DNA]</scope>
    <source>
        <strain evidence="1">Liverpool</strain>
    </source>
</reference>
<name>Q17KK9_AEDAE</name>
<accession>Q17KK9</accession>
<reference evidence="1" key="1">
    <citation type="submission" date="2005-10" db="EMBL/GenBank/DDBJ databases">
        <authorList>
            <person name="Loftus B.J."/>
            <person name="Nene V.M."/>
            <person name="Hannick L.I."/>
            <person name="Bidwell S."/>
            <person name="Haas B."/>
            <person name="Amedeo P."/>
            <person name="Orvis J."/>
            <person name="Wortman J.R."/>
            <person name="White O.R."/>
            <person name="Salzberg S."/>
            <person name="Shumway M."/>
            <person name="Koo H."/>
            <person name="Zhao Y."/>
            <person name="Holmes M."/>
            <person name="Miller J."/>
            <person name="Schatz M."/>
            <person name="Pop M."/>
            <person name="Pai G."/>
            <person name="Utterback T."/>
            <person name="Rogers Y.-H."/>
            <person name="Kravitz S."/>
            <person name="Fraser C.M."/>
        </authorList>
    </citation>
    <scope>NUCLEOTIDE SEQUENCE</scope>
    <source>
        <strain evidence="1">Liverpool</strain>
    </source>
</reference>
<evidence type="ECO:0000313" key="2">
    <source>
        <dbReference type="Proteomes" id="UP000682892"/>
    </source>
</evidence>
<organism evidence="1 2">
    <name type="scientific">Aedes aegypti</name>
    <name type="common">Yellowfever mosquito</name>
    <name type="synonym">Culex aegypti</name>
    <dbReference type="NCBI Taxonomy" id="7159"/>
    <lineage>
        <taxon>Eukaryota</taxon>
        <taxon>Metazoa</taxon>
        <taxon>Ecdysozoa</taxon>
        <taxon>Arthropoda</taxon>
        <taxon>Hexapoda</taxon>
        <taxon>Insecta</taxon>
        <taxon>Pterygota</taxon>
        <taxon>Neoptera</taxon>
        <taxon>Endopterygota</taxon>
        <taxon>Diptera</taxon>
        <taxon>Nematocera</taxon>
        <taxon>Culicoidea</taxon>
        <taxon>Culicidae</taxon>
        <taxon>Culicinae</taxon>
        <taxon>Aedini</taxon>
        <taxon>Aedes</taxon>
        <taxon>Stegomyia</taxon>
    </lineage>
</organism>
<feature type="non-terminal residue" evidence="1">
    <location>
        <position position="93"/>
    </location>
</feature>